<dbReference type="EMBL" id="GISG01203263">
    <property type="protein sequence ID" value="MBA4659236.1"/>
    <property type="molecule type" value="Transcribed_RNA"/>
</dbReference>
<dbReference type="AlphaFoldDB" id="A0A7C9A801"/>
<proteinExistence type="predicted"/>
<reference evidence="1" key="1">
    <citation type="journal article" date="2013" name="J. Plant Res.">
        <title>Effect of fungi and light on seed germination of three Opuntia species from semiarid lands of central Mexico.</title>
        <authorList>
            <person name="Delgado-Sanchez P."/>
            <person name="Jimenez-Bremont J.F."/>
            <person name="Guerrero-Gonzalez Mde L."/>
            <person name="Flores J."/>
        </authorList>
    </citation>
    <scope>NUCLEOTIDE SEQUENCE</scope>
    <source>
        <tissue evidence="1">Cladode</tissue>
    </source>
</reference>
<organism evidence="1">
    <name type="scientific">Opuntia streptacantha</name>
    <name type="common">Prickly pear cactus</name>
    <name type="synonym">Opuntia cardona</name>
    <dbReference type="NCBI Taxonomy" id="393608"/>
    <lineage>
        <taxon>Eukaryota</taxon>
        <taxon>Viridiplantae</taxon>
        <taxon>Streptophyta</taxon>
        <taxon>Embryophyta</taxon>
        <taxon>Tracheophyta</taxon>
        <taxon>Spermatophyta</taxon>
        <taxon>Magnoliopsida</taxon>
        <taxon>eudicotyledons</taxon>
        <taxon>Gunneridae</taxon>
        <taxon>Pentapetalae</taxon>
        <taxon>Caryophyllales</taxon>
        <taxon>Cactineae</taxon>
        <taxon>Cactaceae</taxon>
        <taxon>Opuntioideae</taxon>
        <taxon>Opuntia</taxon>
    </lineage>
</organism>
<name>A0A7C9A801_OPUST</name>
<sequence>MKYASMLVSPERIGFEEGEKTQWNSSCAGRLLMIRFRMALCARLSKKSFIFCSAHVSRSSTTSCTCVVCFAFSASKSKAVMVSLVSLRLSTSELTSRRDWPSLSTPEISFSRTILPTSEATTSTISFLLFFFGRWICLDKGKCVGFCMANEGFLEMEIRGVVLEA</sequence>
<protein>
    <submittedName>
        <fullName evidence="1">Uncharacterized protein</fullName>
    </submittedName>
</protein>
<dbReference type="EMBL" id="GISG01203265">
    <property type="protein sequence ID" value="MBA4659238.1"/>
    <property type="molecule type" value="Transcribed_RNA"/>
</dbReference>
<reference evidence="1" key="2">
    <citation type="submission" date="2020-07" db="EMBL/GenBank/DDBJ databases">
        <authorList>
            <person name="Vera ALvarez R."/>
            <person name="Arias-Moreno D.M."/>
            <person name="Jimenez-Jacinto V."/>
            <person name="Jimenez-Bremont J.F."/>
            <person name="Swaminathan K."/>
            <person name="Moose S.P."/>
            <person name="Guerrero-Gonzalez M.L."/>
            <person name="Marino-Ramirez L."/>
            <person name="Landsman D."/>
            <person name="Rodriguez-Kessler M."/>
            <person name="Delgado-Sanchez P."/>
        </authorList>
    </citation>
    <scope>NUCLEOTIDE SEQUENCE</scope>
    <source>
        <tissue evidence="1">Cladode</tissue>
    </source>
</reference>
<dbReference type="EMBL" id="GISG01203261">
    <property type="protein sequence ID" value="MBA4659235.1"/>
    <property type="molecule type" value="Transcribed_RNA"/>
</dbReference>
<evidence type="ECO:0000313" key="1">
    <source>
        <dbReference type="EMBL" id="MBA4659235.1"/>
    </source>
</evidence>
<accession>A0A7C9A801</accession>